<comment type="caution">
    <text evidence="2">The sequence shown here is derived from an EMBL/GenBank/DDBJ whole genome shotgun (WGS) entry which is preliminary data.</text>
</comment>
<comment type="similarity">
    <text evidence="1">Belongs to the protein kinase superfamily.</text>
</comment>
<dbReference type="EMBL" id="JAUZQC010000006">
    <property type="protein sequence ID" value="KAK5870101.1"/>
    <property type="molecule type" value="Genomic_DNA"/>
</dbReference>
<keyword evidence="3" id="KW-1185">Reference proteome</keyword>
<dbReference type="PANTHER" id="PTHR22972:SF5">
    <property type="entry name" value="INACTIVE TYROSINE-PROTEIN KINASE PEAK1"/>
    <property type="match status" value="1"/>
</dbReference>
<dbReference type="GO" id="GO:0004672">
    <property type="term" value="F:protein kinase activity"/>
    <property type="evidence" value="ECO:0007669"/>
    <property type="project" value="TreeGrafter"/>
</dbReference>
<accession>A0AAN8APC5</accession>
<dbReference type="PANTHER" id="PTHR22972">
    <property type="entry name" value="SERINE/THREONINE PROTEIN KINASE"/>
    <property type="match status" value="1"/>
</dbReference>
<dbReference type="InterPro" id="IPR051511">
    <property type="entry name" value="MitoQC_Scaffold_Kinases"/>
</dbReference>
<name>A0AAN8APC5_ELEMC</name>
<dbReference type="Proteomes" id="UP001346869">
    <property type="component" value="Unassembled WGS sequence"/>
</dbReference>
<gene>
    <name evidence="2" type="ORF">PBY51_024762</name>
</gene>
<sequence length="188" mass="20955">MKRGFTTNRKIKEGKTEKGIQMLCRTHGFPRVVLTPVSFAPVPHPLAYIESQIAALIKYCLHSQESLASSQSKSLYRRGLLFLNCMLHTDSSGPQMADMVALLQVLLWGPRAWLFNQKGSMTPAVGNWLTVKRALLVMKLAERGLIQDQSALSWEDCLCLQYLSFIDAETVVNVTSQLSLTLNLDGSL</sequence>
<organism evidence="2 3">
    <name type="scientific">Eleginops maclovinus</name>
    <name type="common">Patagonian blennie</name>
    <name type="synonym">Eleginus maclovinus</name>
    <dbReference type="NCBI Taxonomy" id="56733"/>
    <lineage>
        <taxon>Eukaryota</taxon>
        <taxon>Metazoa</taxon>
        <taxon>Chordata</taxon>
        <taxon>Craniata</taxon>
        <taxon>Vertebrata</taxon>
        <taxon>Euteleostomi</taxon>
        <taxon>Actinopterygii</taxon>
        <taxon>Neopterygii</taxon>
        <taxon>Teleostei</taxon>
        <taxon>Neoteleostei</taxon>
        <taxon>Acanthomorphata</taxon>
        <taxon>Eupercaria</taxon>
        <taxon>Perciformes</taxon>
        <taxon>Notothenioidei</taxon>
        <taxon>Eleginopidae</taxon>
        <taxon>Eleginops</taxon>
    </lineage>
</organism>
<proteinExistence type="inferred from homology"/>
<protein>
    <submittedName>
        <fullName evidence="2">Uncharacterized protein</fullName>
    </submittedName>
</protein>
<dbReference type="AlphaFoldDB" id="A0AAN8APC5"/>
<reference evidence="2 3" key="2">
    <citation type="journal article" date="2023" name="Mol. Biol. Evol.">
        <title>Genomics of Secondarily Temperate Adaptation in the Only Non-Antarctic Icefish.</title>
        <authorList>
            <person name="Rivera-Colon A.G."/>
            <person name="Rayamajhi N."/>
            <person name="Minhas B.F."/>
            <person name="Madrigal G."/>
            <person name="Bilyk K.T."/>
            <person name="Yoon V."/>
            <person name="Hune M."/>
            <person name="Gregory S."/>
            <person name="Cheng C.H.C."/>
            <person name="Catchen J.M."/>
        </authorList>
    </citation>
    <scope>NUCLEOTIDE SEQUENCE [LARGE SCALE GENOMIC DNA]</scope>
    <source>
        <strain evidence="2">JMC-PN-2008</strain>
    </source>
</reference>
<evidence type="ECO:0000313" key="2">
    <source>
        <dbReference type="EMBL" id="KAK5870101.1"/>
    </source>
</evidence>
<evidence type="ECO:0000256" key="1">
    <source>
        <dbReference type="ARBA" id="ARBA00038349"/>
    </source>
</evidence>
<evidence type="ECO:0000313" key="3">
    <source>
        <dbReference type="Proteomes" id="UP001346869"/>
    </source>
</evidence>
<reference evidence="2 3" key="1">
    <citation type="journal article" date="2023" name="Genes (Basel)">
        <title>Chromosome-Level Genome Assembly and Circadian Gene Repertoire of the Patagonia Blennie Eleginops maclovinus-The Closest Ancestral Proxy of Antarctic Cryonotothenioids.</title>
        <authorList>
            <person name="Cheng C.C."/>
            <person name="Rivera-Colon A.G."/>
            <person name="Minhas B.F."/>
            <person name="Wilson L."/>
            <person name="Rayamajhi N."/>
            <person name="Vargas-Chacoff L."/>
            <person name="Catchen J.M."/>
        </authorList>
    </citation>
    <scope>NUCLEOTIDE SEQUENCE [LARGE SCALE GENOMIC DNA]</scope>
    <source>
        <strain evidence="2">JMC-PN-2008</strain>
    </source>
</reference>